<accession>A0A1I8J2W9</accession>
<proteinExistence type="predicted"/>
<dbReference type="PROSITE" id="PS50262">
    <property type="entry name" value="G_PROTEIN_RECEP_F1_2"/>
    <property type="match status" value="1"/>
</dbReference>
<comment type="subcellular location">
    <subcellularLocation>
        <location evidence="1">Membrane</location>
    </subcellularLocation>
</comment>
<reference evidence="8" key="1">
    <citation type="submission" date="2016-11" db="UniProtKB">
        <authorList>
            <consortium name="WormBaseParasite"/>
        </authorList>
    </citation>
    <scope>IDENTIFICATION</scope>
</reference>
<name>A0A1I8J2W9_9PLAT</name>
<evidence type="ECO:0000256" key="1">
    <source>
        <dbReference type="ARBA" id="ARBA00004370"/>
    </source>
</evidence>
<sequence length="420" mass="47943">VPKFAQRVYPANTDIMVQFFYGNRTAILLYYFGTANLNYSIYPPNFVDRLVSFRIRFELGLLIKFFMAIIKSAGYPIGLLLQILTIIYLVRGNSGYSRSARNWFLIVLSADISSILYRLFDLMTVDYNITNPFLDVGLKGNFGQLFMALMWGLRRAEDAHLQDVFCKVFFIILYFPIHLSPIALTVSSLIRCYCVKFPLRAKAVLTTRVDRLLMLFTVVLSLGIAIIIGMLVIEGWSNTHTTVLTTLGDRYFYGECIIPVYNAVNTDRNLLFIGLNFMLAVVFLICAFNILSAVAIIMVLFEAKRNRKSMSANESTDSKAEVRATAMLLGMNVTLFICFFMSRLLAVLSNKVNLTTQPIEFLVFERMSSYLFDIPYYTNALFIAGFTRKFYEFYLPCLLNKEMKTASAISQKTMEESKMG</sequence>
<dbReference type="GO" id="GO:0016020">
    <property type="term" value="C:membrane"/>
    <property type="evidence" value="ECO:0007669"/>
    <property type="project" value="UniProtKB-SubCell"/>
</dbReference>
<feature type="transmembrane region" description="Helical" evidence="5">
    <location>
        <begin position="62"/>
        <end position="90"/>
    </location>
</feature>
<evidence type="ECO:0000256" key="3">
    <source>
        <dbReference type="ARBA" id="ARBA00022989"/>
    </source>
</evidence>
<protein>
    <submittedName>
        <fullName evidence="8">G_PROTEIN_RECEP_F1_2 domain-containing protein</fullName>
    </submittedName>
</protein>
<keyword evidence="4 5" id="KW-0472">Membrane</keyword>
<dbReference type="CDD" id="cd00637">
    <property type="entry name" value="7tm_classA_rhodopsin-like"/>
    <property type="match status" value="1"/>
</dbReference>
<feature type="transmembrane region" description="Helical" evidence="5">
    <location>
        <begin position="168"/>
        <end position="191"/>
    </location>
</feature>
<feature type="transmembrane region" description="Helical" evidence="5">
    <location>
        <begin position="21"/>
        <end position="42"/>
    </location>
</feature>
<evidence type="ECO:0000256" key="4">
    <source>
        <dbReference type="ARBA" id="ARBA00023136"/>
    </source>
</evidence>
<dbReference type="AlphaFoldDB" id="A0A1I8J2W9"/>
<evidence type="ECO:0000256" key="2">
    <source>
        <dbReference type="ARBA" id="ARBA00022692"/>
    </source>
</evidence>
<dbReference type="WBParaSite" id="maker-uti_cns_0045757-snap-gene-0.27-mRNA-1">
    <property type="protein sequence ID" value="maker-uti_cns_0045757-snap-gene-0.27-mRNA-1"/>
    <property type="gene ID" value="maker-uti_cns_0045757-snap-gene-0.27"/>
</dbReference>
<keyword evidence="7" id="KW-1185">Reference proteome</keyword>
<evidence type="ECO:0000313" key="7">
    <source>
        <dbReference type="Proteomes" id="UP000095280"/>
    </source>
</evidence>
<feature type="transmembrane region" description="Helical" evidence="5">
    <location>
        <begin position="322"/>
        <end position="347"/>
    </location>
</feature>
<organism evidence="7 8">
    <name type="scientific">Macrostomum lignano</name>
    <dbReference type="NCBI Taxonomy" id="282301"/>
    <lineage>
        <taxon>Eukaryota</taxon>
        <taxon>Metazoa</taxon>
        <taxon>Spiralia</taxon>
        <taxon>Lophotrochozoa</taxon>
        <taxon>Platyhelminthes</taxon>
        <taxon>Rhabditophora</taxon>
        <taxon>Macrostomorpha</taxon>
        <taxon>Macrostomida</taxon>
        <taxon>Macrostomidae</taxon>
        <taxon>Macrostomum</taxon>
    </lineage>
</organism>
<feature type="transmembrane region" description="Helical" evidence="5">
    <location>
        <begin position="367"/>
        <end position="386"/>
    </location>
</feature>
<dbReference type="Proteomes" id="UP000095280">
    <property type="component" value="Unplaced"/>
</dbReference>
<evidence type="ECO:0000259" key="6">
    <source>
        <dbReference type="PROSITE" id="PS50262"/>
    </source>
</evidence>
<feature type="domain" description="G-protein coupled receptors family 1 profile" evidence="6">
    <location>
        <begin position="101"/>
        <end position="383"/>
    </location>
</feature>
<keyword evidence="3 5" id="KW-1133">Transmembrane helix</keyword>
<dbReference type="InterPro" id="IPR017452">
    <property type="entry name" value="GPCR_Rhodpsn_7TM"/>
</dbReference>
<keyword evidence="2 5" id="KW-0812">Transmembrane</keyword>
<dbReference type="Gene3D" id="1.20.1070.10">
    <property type="entry name" value="Rhodopsin 7-helix transmembrane proteins"/>
    <property type="match status" value="1"/>
</dbReference>
<evidence type="ECO:0000313" key="8">
    <source>
        <dbReference type="WBParaSite" id="maker-uti_cns_0045757-snap-gene-0.27-mRNA-1"/>
    </source>
</evidence>
<feature type="transmembrane region" description="Helical" evidence="5">
    <location>
        <begin position="102"/>
        <end position="120"/>
    </location>
</feature>
<feature type="transmembrane region" description="Helical" evidence="5">
    <location>
        <begin position="277"/>
        <end position="301"/>
    </location>
</feature>
<feature type="transmembrane region" description="Helical" evidence="5">
    <location>
        <begin position="212"/>
        <end position="233"/>
    </location>
</feature>
<dbReference type="SUPFAM" id="SSF81321">
    <property type="entry name" value="Family A G protein-coupled receptor-like"/>
    <property type="match status" value="1"/>
</dbReference>
<evidence type="ECO:0000256" key="5">
    <source>
        <dbReference type="SAM" id="Phobius"/>
    </source>
</evidence>